<dbReference type="PROSITE" id="PS00028">
    <property type="entry name" value="ZINC_FINGER_C2H2_1"/>
    <property type="match status" value="2"/>
</dbReference>
<dbReference type="PROSITE" id="PS50157">
    <property type="entry name" value="ZINC_FINGER_C2H2_2"/>
    <property type="match status" value="1"/>
</dbReference>
<accession>F8NP11</accession>
<evidence type="ECO:0000259" key="2">
    <source>
        <dbReference type="PROSITE" id="PS50157"/>
    </source>
</evidence>
<keyword evidence="1" id="KW-0479">Metal-binding</keyword>
<sequence length="405" mass="44471">MIIDDPQASVKSLVADVEAMNVGDVDAPSELKRGKKRKQMAYVLVPSAPSWVTQAIKKRKKQHASRQMLSDQALNDEDSYAPLEKYVMDQALSKISENPCRWQNCNAILNSGEKLGVHLLLHTKDIDKKSPFLCRWQDCGMKFSSLLKLRTHVEKHPKSSLPCSILGCLQHFTTPIDVMQHEVLHQAPGSDVAIPVKSTTQPYTPRLPSSLGPIPEILPSYRVEPRHVRQAIISAQRHAVLGPWVLRNIFGPVELGMKKPNAAVPLRYYSRPSGVPEDVPQPMQDDYDFLIPLSSGVPKSLVLDDLPSAPISQMIQAGLVFFDTAKITNKTGPVPDAAGGAVTHYTASSNASDAALHHDGQPGSLVVDRQEFSSISVGPVDEVAEADWPKHKNSGEEEAVEKMLL</sequence>
<dbReference type="KEGG" id="sla:SERLADRAFT_462627"/>
<keyword evidence="1" id="KW-0863">Zinc-finger</keyword>
<dbReference type="InterPro" id="IPR013087">
    <property type="entry name" value="Znf_C2H2_type"/>
</dbReference>
<dbReference type="GeneID" id="18818406"/>
<keyword evidence="1" id="KW-0862">Zinc</keyword>
<organism>
    <name type="scientific">Serpula lacrymans var. lacrymans (strain S7.9)</name>
    <name type="common">Dry rot fungus</name>
    <dbReference type="NCBI Taxonomy" id="578457"/>
    <lineage>
        <taxon>Eukaryota</taxon>
        <taxon>Fungi</taxon>
        <taxon>Dikarya</taxon>
        <taxon>Basidiomycota</taxon>
        <taxon>Agaricomycotina</taxon>
        <taxon>Agaricomycetes</taxon>
        <taxon>Agaricomycetidae</taxon>
        <taxon>Boletales</taxon>
        <taxon>Coniophorineae</taxon>
        <taxon>Serpulaceae</taxon>
        <taxon>Serpula</taxon>
    </lineage>
</organism>
<name>F8NP11_SERL9</name>
<dbReference type="AlphaFoldDB" id="F8NP11"/>
<protein>
    <recommendedName>
        <fullName evidence="2">C2H2-type domain-containing protein</fullName>
    </recommendedName>
</protein>
<gene>
    <name evidence="3" type="ORF">SERLADRAFT_462627</name>
</gene>
<evidence type="ECO:0000313" key="3">
    <source>
        <dbReference type="EMBL" id="EGO28110.1"/>
    </source>
</evidence>
<dbReference type="SMART" id="SM00355">
    <property type="entry name" value="ZnF_C2H2"/>
    <property type="match status" value="3"/>
</dbReference>
<reference evidence="3" key="1">
    <citation type="submission" date="2011-04" db="EMBL/GenBank/DDBJ databases">
        <title>Evolution of plant cell wall degrading machinery underlies the functional diversity of forest fungi.</title>
        <authorList>
            <consortium name="US DOE Joint Genome Institute (JGI-PGF)"/>
            <person name="Eastwood D.C."/>
            <person name="Floudas D."/>
            <person name="Binder M."/>
            <person name="Majcherczyk A."/>
            <person name="Schneider P."/>
            <person name="Aerts A."/>
            <person name="Asiegbu F.O."/>
            <person name="Baker S.E."/>
            <person name="Barry K."/>
            <person name="Bendiksby M."/>
            <person name="Blumentritt M."/>
            <person name="Coutinho P.M."/>
            <person name="Cullen D."/>
            <person name="Cullen D."/>
            <person name="Gathman A."/>
            <person name="Goodell B."/>
            <person name="Henrissat B."/>
            <person name="Ihrmark K."/>
            <person name="Kauserud H."/>
            <person name="Kohler A."/>
            <person name="LaButti K."/>
            <person name="Lapidus A."/>
            <person name="Lavin J.L."/>
            <person name="Lee Y.-H."/>
            <person name="Lindquist E."/>
            <person name="Lilly W."/>
            <person name="Lucas S."/>
            <person name="Morin E."/>
            <person name="Murat C."/>
            <person name="Oguiza J.A."/>
            <person name="Park J."/>
            <person name="Pisabarro A.G."/>
            <person name="Riley R."/>
            <person name="Rosling A."/>
            <person name="Salamov A."/>
            <person name="Schmidt O."/>
            <person name="Schmutz J."/>
            <person name="Skrede I."/>
            <person name="Stenlid J."/>
            <person name="Wiebenga A."/>
            <person name="Xie X."/>
            <person name="Kues U."/>
            <person name="Hibbett D.S."/>
            <person name="Hoffmeister D."/>
            <person name="Hogberg N."/>
            <person name="Martin F."/>
            <person name="Grigoriev I.V."/>
            <person name="Watkinson S.C."/>
        </authorList>
    </citation>
    <scope>NUCLEOTIDE SEQUENCE</scope>
    <source>
        <strain evidence="3">S7.9</strain>
    </source>
</reference>
<feature type="domain" description="C2H2-type" evidence="2">
    <location>
        <begin position="132"/>
        <end position="156"/>
    </location>
</feature>
<dbReference type="OrthoDB" id="3254002at2759"/>
<dbReference type="EMBL" id="GL945431">
    <property type="protein sequence ID" value="EGO28110.1"/>
    <property type="molecule type" value="Genomic_DNA"/>
</dbReference>
<proteinExistence type="predicted"/>
<dbReference type="RefSeq" id="XP_007316201.1">
    <property type="nucleotide sequence ID" value="XM_007316139.1"/>
</dbReference>
<dbReference type="HOGENOM" id="CLU_055328_0_0_1"/>
<evidence type="ECO:0000256" key="1">
    <source>
        <dbReference type="PROSITE-ProRule" id="PRU00042"/>
    </source>
</evidence>
<dbReference type="Gene3D" id="3.30.160.60">
    <property type="entry name" value="Classic Zinc Finger"/>
    <property type="match status" value="1"/>
</dbReference>
<dbReference type="GO" id="GO:0008270">
    <property type="term" value="F:zinc ion binding"/>
    <property type="evidence" value="ECO:0007669"/>
    <property type="project" value="UniProtKB-KW"/>
</dbReference>
<dbReference type="Proteomes" id="UP000008064">
    <property type="component" value="Unassembled WGS sequence"/>
</dbReference>